<feature type="compositionally biased region" description="Polar residues" evidence="5">
    <location>
        <begin position="372"/>
        <end position="387"/>
    </location>
</feature>
<evidence type="ECO:0000256" key="3">
    <source>
        <dbReference type="ARBA" id="ARBA00022729"/>
    </source>
</evidence>
<keyword evidence="4" id="KW-0572">Peptidoglycan-anchor</keyword>
<name>A0ABR7SPC8_9ACTN</name>
<evidence type="ECO:0000313" key="9">
    <source>
        <dbReference type="EMBL" id="MBC9716709.1"/>
    </source>
</evidence>
<keyword evidence="6" id="KW-0472">Membrane</keyword>
<accession>A0ABR7SPC8</accession>
<keyword evidence="1" id="KW-0134">Cell wall</keyword>
<feature type="signal peptide" evidence="7">
    <location>
        <begin position="1"/>
        <end position="22"/>
    </location>
</feature>
<keyword evidence="3 7" id="KW-0732">Signal</keyword>
<feature type="compositionally biased region" description="Acidic residues" evidence="5">
    <location>
        <begin position="143"/>
        <end position="154"/>
    </location>
</feature>
<evidence type="ECO:0000259" key="8">
    <source>
        <dbReference type="PROSITE" id="PS50847"/>
    </source>
</evidence>
<dbReference type="EMBL" id="JACTVJ010000015">
    <property type="protein sequence ID" value="MBC9716709.1"/>
    <property type="molecule type" value="Genomic_DNA"/>
</dbReference>
<feature type="transmembrane region" description="Helical" evidence="6">
    <location>
        <begin position="391"/>
        <end position="409"/>
    </location>
</feature>
<dbReference type="InterPro" id="IPR019931">
    <property type="entry name" value="LPXTG_anchor"/>
</dbReference>
<dbReference type="PROSITE" id="PS50847">
    <property type="entry name" value="GRAM_POS_ANCHORING"/>
    <property type="match status" value="1"/>
</dbReference>
<feature type="region of interest" description="Disordered" evidence="5">
    <location>
        <begin position="135"/>
        <end position="155"/>
    </location>
</feature>
<keyword evidence="2" id="KW-0964">Secreted</keyword>
<dbReference type="Proteomes" id="UP000642284">
    <property type="component" value="Unassembled WGS sequence"/>
</dbReference>
<protein>
    <recommendedName>
        <fullName evidence="8">Gram-positive cocci surface proteins LPxTG domain-containing protein</fullName>
    </recommendedName>
</protein>
<organism evidence="9 10">
    <name type="scientific">Streptomyces polyasparticus</name>
    <dbReference type="NCBI Taxonomy" id="2767826"/>
    <lineage>
        <taxon>Bacteria</taxon>
        <taxon>Bacillati</taxon>
        <taxon>Actinomycetota</taxon>
        <taxon>Actinomycetes</taxon>
        <taxon>Kitasatosporales</taxon>
        <taxon>Streptomycetaceae</taxon>
        <taxon>Streptomyces</taxon>
    </lineage>
</organism>
<evidence type="ECO:0000256" key="4">
    <source>
        <dbReference type="ARBA" id="ARBA00023088"/>
    </source>
</evidence>
<evidence type="ECO:0000313" key="10">
    <source>
        <dbReference type="Proteomes" id="UP000642284"/>
    </source>
</evidence>
<feature type="domain" description="Gram-positive cocci surface proteins LPxTG" evidence="8">
    <location>
        <begin position="379"/>
        <end position="417"/>
    </location>
</feature>
<proteinExistence type="predicted"/>
<dbReference type="RefSeq" id="WP_187817161.1">
    <property type="nucleotide sequence ID" value="NZ_JACTVJ010000015.1"/>
</dbReference>
<feature type="compositionally biased region" description="Basic and acidic residues" evidence="5">
    <location>
        <begin position="344"/>
        <end position="357"/>
    </location>
</feature>
<evidence type="ECO:0000256" key="5">
    <source>
        <dbReference type="SAM" id="MobiDB-lite"/>
    </source>
</evidence>
<keyword evidence="10" id="KW-1185">Reference proteome</keyword>
<evidence type="ECO:0000256" key="6">
    <source>
        <dbReference type="SAM" id="Phobius"/>
    </source>
</evidence>
<sequence>MNLRRVLAVAVAAAVTTPAALAVTAPAHALTPSVIRAAEQPTYDELRKAAEEAEKAYDEAVSAKAAVLAALEADDSPLKDAKVAAQKAAKDAADAVTAAEQKVEDAQDALDKAATETEKTEAQKALDEAKGALEKAVEAKTEADEEAEAAEDAYSDERVALTRDYEKAKTAVTSAETAMKNAAAALKGAEESVREEGLTTLAHGLPSKVVAGTTFDFTVEVTNGTERTLTVDPLVLVSATAYKDNPVTVQWSNGSGWHTLDSGTQHVDRIETMKPGATSDVQLRVKFDAKAKGGDAIALFAADAFDEYNPSILGPMKRYDFEVLPAGSKPGEVEDAKPGTPDADDQRPGAEDGKGEGGGKQPQGDAAEAGTGSDTEGNLASTGASSDPAQIALASAVALALGAGAVFVVRRRKAAGN</sequence>
<keyword evidence="6" id="KW-1133">Transmembrane helix</keyword>
<keyword evidence="6" id="KW-0812">Transmembrane</keyword>
<feature type="chain" id="PRO_5046225843" description="Gram-positive cocci surface proteins LPxTG domain-containing protein" evidence="7">
    <location>
        <begin position="23"/>
        <end position="417"/>
    </location>
</feature>
<feature type="region of interest" description="Disordered" evidence="5">
    <location>
        <begin position="327"/>
        <end position="387"/>
    </location>
</feature>
<gene>
    <name evidence="9" type="ORF">H9Y04_29665</name>
</gene>
<evidence type="ECO:0000256" key="2">
    <source>
        <dbReference type="ARBA" id="ARBA00022525"/>
    </source>
</evidence>
<evidence type="ECO:0000256" key="7">
    <source>
        <dbReference type="SAM" id="SignalP"/>
    </source>
</evidence>
<reference evidence="9 10" key="1">
    <citation type="submission" date="2020-08" db="EMBL/GenBank/DDBJ databases">
        <title>Genemic of Streptomyces polyaspartic.</title>
        <authorList>
            <person name="Liu W."/>
        </authorList>
    </citation>
    <scope>NUCLEOTIDE SEQUENCE [LARGE SCALE GENOMIC DNA]</scope>
    <source>
        <strain evidence="9 10">TRM66268-LWL</strain>
    </source>
</reference>
<evidence type="ECO:0000256" key="1">
    <source>
        <dbReference type="ARBA" id="ARBA00022512"/>
    </source>
</evidence>
<comment type="caution">
    <text evidence="9">The sequence shown here is derived from an EMBL/GenBank/DDBJ whole genome shotgun (WGS) entry which is preliminary data.</text>
</comment>